<dbReference type="PANTHER" id="PTHR14969:SF13">
    <property type="entry name" value="AT30094P"/>
    <property type="match status" value="1"/>
</dbReference>
<dbReference type="GO" id="GO:0030288">
    <property type="term" value="C:outer membrane-bounded periplasmic space"/>
    <property type="evidence" value="ECO:0007669"/>
    <property type="project" value="InterPro"/>
</dbReference>
<evidence type="ECO:0000256" key="3">
    <source>
        <dbReference type="ARBA" id="ARBA00047594"/>
    </source>
</evidence>
<dbReference type="Proteomes" id="UP000199233">
    <property type="component" value="Unassembled WGS sequence"/>
</dbReference>
<evidence type="ECO:0000256" key="4">
    <source>
        <dbReference type="SAM" id="Phobius"/>
    </source>
</evidence>
<dbReference type="SMART" id="SM00014">
    <property type="entry name" value="acidPPc"/>
    <property type="match status" value="1"/>
</dbReference>
<dbReference type="EMBL" id="FOFS01000010">
    <property type="protein sequence ID" value="SEQ73865.1"/>
    <property type="molecule type" value="Genomic_DNA"/>
</dbReference>
<gene>
    <name evidence="6" type="ORF">SAMN04488038_11033</name>
</gene>
<keyword evidence="4" id="KW-0812">Transmembrane</keyword>
<evidence type="ECO:0000313" key="6">
    <source>
        <dbReference type="EMBL" id="SEQ73865.1"/>
    </source>
</evidence>
<evidence type="ECO:0000256" key="2">
    <source>
        <dbReference type="ARBA" id="ARBA00032707"/>
    </source>
</evidence>
<organism evidence="6 7">
    <name type="scientific">Solimonas aquatica</name>
    <dbReference type="NCBI Taxonomy" id="489703"/>
    <lineage>
        <taxon>Bacteria</taxon>
        <taxon>Pseudomonadati</taxon>
        <taxon>Pseudomonadota</taxon>
        <taxon>Gammaproteobacteria</taxon>
        <taxon>Nevskiales</taxon>
        <taxon>Nevskiaceae</taxon>
        <taxon>Solimonas</taxon>
    </lineage>
</organism>
<keyword evidence="4" id="KW-1133">Transmembrane helix</keyword>
<evidence type="ECO:0000256" key="1">
    <source>
        <dbReference type="ARBA" id="ARBA00012374"/>
    </source>
</evidence>
<dbReference type="EC" id="3.6.1.27" evidence="1"/>
<dbReference type="Pfam" id="PF01569">
    <property type="entry name" value="PAP2"/>
    <property type="match status" value="1"/>
</dbReference>
<dbReference type="InterPro" id="IPR018296">
    <property type="entry name" value="Acid_Pase_classA_bac_CS"/>
</dbReference>
<keyword evidence="4" id="KW-0472">Membrane</keyword>
<protein>
    <recommendedName>
        <fullName evidence="1">undecaprenyl-diphosphate phosphatase</fullName>
        <ecNumber evidence="1">3.6.1.27</ecNumber>
    </recommendedName>
    <alternativeName>
        <fullName evidence="2">Undecaprenyl pyrophosphate phosphatase</fullName>
    </alternativeName>
</protein>
<keyword evidence="7" id="KW-1185">Reference proteome</keyword>
<dbReference type="InterPro" id="IPR000326">
    <property type="entry name" value="PAP2/HPO"/>
</dbReference>
<feature type="transmembrane region" description="Helical" evidence="4">
    <location>
        <begin position="149"/>
        <end position="177"/>
    </location>
</feature>
<dbReference type="CDD" id="cd01610">
    <property type="entry name" value="PAP2_like"/>
    <property type="match status" value="1"/>
</dbReference>
<feature type="domain" description="Phosphatidic acid phosphatase type 2/haloperoxidase" evidence="5">
    <location>
        <begin position="94"/>
        <end position="208"/>
    </location>
</feature>
<dbReference type="InterPro" id="IPR036938">
    <property type="entry name" value="PAP2/HPO_sf"/>
</dbReference>
<feature type="transmembrane region" description="Helical" evidence="4">
    <location>
        <begin position="95"/>
        <end position="113"/>
    </location>
</feature>
<evidence type="ECO:0000313" key="7">
    <source>
        <dbReference type="Proteomes" id="UP000199233"/>
    </source>
</evidence>
<dbReference type="SUPFAM" id="SSF48317">
    <property type="entry name" value="Acid phosphatase/Vanadium-dependent haloperoxidase"/>
    <property type="match status" value="1"/>
</dbReference>
<evidence type="ECO:0000259" key="5">
    <source>
        <dbReference type="SMART" id="SM00014"/>
    </source>
</evidence>
<dbReference type="PANTHER" id="PTHR14969">
    <property type="entry name" value="SPHINGOSINE-1-PHOSPHATE PHOSPHOHYDROLASE"/>
    <property type="match status" value="1"/>
</dbReference>
<comment type="catalytic activity">
    <reaction evidence="3">
        <text>di-trans,octa-cis-undecaprenyl diphosphate + H2O = di-trans,octa-cis-undecaprenyl phosphate + phosphate + H(+)</text>
        <dbReference type="Rhea" id="RHEA:28094"/>
        <dbReference type="ChEBI" id="CHEBI:15377"/>
        <dbReference type="ChEBI" id="CHEBI:15378"/>
        <dbReference type="ChEBI" id="CHEBI:43474"/>
        <dbReference type="ChEBI" id="CHEBI:58405"/>
        <dbReference type="ChEBI" id="CHEBI:60392"/>
        <dbReference type="EC" id="3.6.1.27"/>
    </reaction>
</comment>
<feature type="transmembrane region" description="Helical" evidence="4">
    <location>
        <begin position="189"/>
        <end position="210"/>
    </location>
</feature>
<reference evidence="6 7" key="1">
    <citation type="submission" date="2016-10" db="EMBL/GenBank/DDBJ databases">
        <authorList>
            <person name="de Groot N.N."/>
        </authorList>
    </citation>
    <scope>NUCLEOTIDE SEQUENCE [LARGE SCALE GENOMIC DNA]</scope>
    <source>
        <strain evidence="6 7">DSM 25927</strain>
    </source>
</reference>
<dbReference type="AlphaFoldDB" id="A0A1H9IHL6"/>
<dbReference type="PROSITE" id="PS01157">
    <property type="entry name" value="ACID_PHOSPH_CL_A"/>
    <property type="match status" value="1"/>
</dbReference>
<feature type="transmembrane region" description="Helical" evidence="4">
    <location>
        <begin position="29"/>
        <end position="47"/>
    </location>
</feature>
<dbReference type="GO" id="GO:0003993">
    <property type="term" value="F:acid phosphatase activity"/>
    <property type="evidence" value="ECO:0007669"/>
    <property type="project" value="InterPro"/>
</dbReference>
<dbReference type="GO" id="GO:0050380">
    <property type="term" value="F:undecaprenyl-diphosphatase activity"/>
    <property type="evidence" value="ECO:0007669"/>
    <property type="project" value="UniProtKB-EC"/>
</dbReference>
<dbReference type="STRING" id="489703.SAMN04488038_11033"/>
<dbReference type="Gene3D" id="1.20.144.10">
    <property type="entry name" value="Phosphatidic acid phosphatase type 2/haloperoxidase"/>
    <property type="match status" value="1"/>
</dbReference>
<name>A0A1H9IHL6_9GAMM</name>
<sequence length="279" mass="29945">MAPRTAQPRAAMNQNLAATSFAEPTQQRWLLWLAALLLLAQGLLVYSSGWHGGFSTINDAGRLLSDRLAESLTQLGDSLLALSLFLFLAKRHPALLWQALLAALIATLLSHGIKSLAAQPRPAALLELDSFRQLGPVLRRGSYPSGHTVTAFVSAACVACYLTALWQRALLLIAALAVGFSRVAVGAHWPVDVCAGAACGLFSAYLGLLLARRWPLGLRPRVHQTVVLILAGCTLAQLFMKPEYPLARPLIVSISLLALAVAARDYLLPRLSSRTLADS</sequence>
<proteinExistence type="predicted"/>
<accession>A0A1H9IHL6</accession>